<protein>
    <recommendedName>
        <fullName evidence="3">BTB domain-containing protein</fullName>
    </recommendedName>
</protein>
<comment type="caution">
    <text evidence="1">The sequence shown here is derived from an EMBL/GenBank/DDBJ whole genome shotgun (WGS) entry which is preliminary data.</text>
</comment>
<proteinExistence type="predicted"/>
<reference evidence="1 2" key="1">
    <citation type="submission" date="2021-08" db="EMBL/GenBank/DDBJ databases">
        <title>Draft Genome Sequence of Phanerochaete sordida strain YK-624.</title>
        <authorList>
            <person name="Mori T."/>
            <person name="Dohra H."/>
            <person name="Suzuki T."/>
            <person name="Kawagishi H."/>
            <person name="Hirai H."/>
        </authorList>
    </citation>
    <scope>NUCLEOTIDE SEQUENCE [LARGE SCALE GENOMIC DNA]</scope>
    <source>
        <strain evidence="1 2">YK-624</strain>
    </source>
</reference>
<name>A0A9P3GKG1_9APHY</name>
<accession>A0A9P3GKG1</accession>
<dbReference type="Proteomes" id="UP000703269">
    <property type="component" value="Unassembled WGS sequence"/>
</dbReference>
<dbReference type="EMBL" id="BPQB01000065">
    <property type="protein sequence ID" value="GJE96875.1"/>
    <property type="molecule type" value="Genomic_DNA"/>
</dbReference>
<organism evidence="1 2">
    <name type="scientific">Phanerochaete sordida</name>
    <dbReference type="NCBI Taxonomy" id="48140"/>
    <lineage>
        <taxon>Eukaryota</taxon>
        <taxon>Fungi</taxon>
        <taxon>Dikarya</taxon>
        <taxon>Basidiomycota</taxon>
        <taxon>Agaricomycotina</taxon>
        <taxon>Agaricomycetes</taxon>
        <taxon>Polyporales</taxon>
        <taxon>Phanerochaetaceae</taxon>
        <taxon>Phanerochaete</taxon>
    </lineage>
</organism>
<evidence type="ECO:0008006" key="3">
    <source>
        <dbReference type="Google" id="ProtNLM"/>
    </source>
</evidence>
<evidence type="ECO:0000313" key="2">
    <source>
        <dbReference type="Proteomes" id="UP000703269"/>
    </source>
</evidence>
<sequence length="117" mass="12802">MAEAQTDTKHSTLYFDDGDIELSAEAADGSRQLFRVYRAQLRRVSPVFRALGGTAVVLMPDSSEDLAAPFESVYIPSSLVRRLKRTTQACTAIELAGLCRAATKYGVAVIVEYIVDQ</sequence>
<dbReference type="AlphaFoldDB" id="A0A9P3GKG1"/>
<dbReference type="OrthoDB" id="3218112at2759"/>
<evidence type="ECO:0000313" key="1">
    <source>
        <dbReference type="EMBL" id="GJE96875.1"/>
    </source>
</evidence>
<keyword evidence="2" id="KW-1185">Reference proteome</keyword>
<gene>
    <name evidence="1" type="ORF">PsYK624_130820</name>
</gene>